<keyword evidence="1" id="KW-0456">Lyase</keyword>
<reference evidence="3" key="1">
    <citation type="submission" date="2021-06" db="EMBL/GenBank/DDBJ databases">
        <title>Paracoccus bacterium XHP0099 sp. nov., isolated from the surface waters of the Yellow Sea.</title>
        <authorList>
            <person name="Xue H."/>
            <person name="Zhang D."/>
        </authorList>
    </citation>
    <scope>NUCLEOTIDE SEQUENCE</scope>
    <source>
        <strain evidence="3">XHP0099</strain>
    </source>
</reference>
<dbReference type="Pfam" id="PF13580">
    <property type="entry name" value="SIS_2"/>
    <property type="match status" value="1"/>
</dbReference>
<gene>
    <name evidence="3" type="ORF">KNW02_07720</name>
</gene>
<dbReference type="CDD" id="cd05007">
    <property type="entry name" value="SIS_Etherase"/>
    <property type="match status" value="1"/>
</dbReference>
<evidence type="ECO:0000313" key="3">
    <source>
        <dbReference type="EMBL" id="MBU3030004.1"/>
    </source>
</evidence>
<evidence type="ECO:0000259" key="2">
    <source>
        <dbReference type="PROSITE" id="PS51464"/>
    </source>
</evidence>
<dbReference type="PROSITE" id="PS51464">
    <property type="entry name" value="SIS"/>
    <property type="match status" value="1"/>
</dbReference>
<evidence type="ECO:0000256" key="1">
    <source>
        <dbReference type="ARBA" id="ARBA00023239"/>
    </source>
</evidence>
<dbReference type="RefSeq" id="WP_216032690.1">
    <property type="nucleotide sequence ID" value="NZ_JAHKNG010000010.1"/>
</dbReference>
<evidence type="ECO:0000313" key="4">
    <source>
        <dbReference type="Proteomes" id="UP001166191"/>
    </source>
</evidence>
<proteinExistence type="predicted"/>
<dbReference type="PANTHER" id="PTHR10088">
    <property type="entry name" value="GLUCOKINASE REGULATORY PROTEIN"/>
    <property type="match status" value="1"/>
</dbReference>
<dbReference type="InterPro" id="IPR040190">
    <property type="entry name" value="MURQ/GCKR"/>
</dbReference>
<feature type="domain" description="SIS" evidence="2">
    <location>
        <begin position="53"/>
        <end position="216"/>
    </location>
</feature>
<protein>
    <submittedName>
        <fullName evidence="3">N-acetylmuramic acid 6-phosphate etherase</fullName>
    </submittedName>
</protein>
<dbReference type="InterPro" id="IPR001347">
    <property type="entry name" value="SIS_dom"/>
</dbReference>
<comment type="caution">
    <text evidence="3">The sequence shown here is derived from an EMBL/GenBank/DDBJ whole genome shotgun (WGS) entry which is preliminary data.</text>
</comment>
<keyword evidence="4" id="KW-1185">Reference proteome</keyword>
<dbReference type="Proteomes" id="UP001166191">
    <property type="component" value="Unassembled WGS sequence"/>
</dbReference>
<sequence>MDQRSTEARHPDSADLHAQPAERVLSLLLEAQIAALSALRPALPAIERAAEAGALALGRGGRMGYAGAGSSGLMALADCLELAGTFGLPPDRSPMLFAGGADALLHMKGSVEDDPELARADVARAGLTSGDVLLVLSASGTTPYALAATDAAQARGVTVAGFANRAGSPLLQAADIPVLIETGPEMVAGSTRMGAATAQKVALNMLSVLVAIRLGHVHDGRMVNLVADNAKLVVRAARIVADLAHVPGPAAEAALSATGGAVKPAILVARGMGPDEARDALDRTGGRLGPLMG</sequence>
<dbReference type="EMBL" id="JAHKNG010000010">
    <property type="protein sequence ID" value="MBU3030004.1"/>
    <property type="molecule type" value="Genomic_DNA"/>
</dbReference>
<dbReference type="PANTHER" id="PTHR10088:SF4">
    <property type="entry name" value="GLUCOKINASE REGULATORY PROTEIN"/>
    <property type="match status" value="1"/>
</dbReference>
<name>A0ABS6AHL5_9RHOB</name>
<accession>A0ABS6AHL5</accession>
<dbReference type="NCBIfam" id="NF003915">
    <property type="entry name" value="PRK05441.1"/>
    <property type="match status" value="1"/>
</dbReference>
<dbReference type="InterPro" id="IPR005488">
    <property type="entry name" value="Etherase_MurQ"/>
</dbReference>
<organism evidence="3 4">
    <name type="scientific">Paracoccus marinaquae</name>
    <dbReference type="NCBI Taxonomy" id="2841926"/>
    <lineage>
        <taxon>Bacteria</taxon>
        <taxon>Pseudomonadati</taxon>
        <taxon>Pseudomonadota</taxon>
        <taxon>Alphaproteobacteria</taxon>
        <taxon>Rhodobacterales</taxon>
        <taxon>Paracoccaceae</taxon>
        <taxon>Paracoccus</taxon>
    </lineage>
</organism>